<keyword evidence="1" id="KW-0175">Coiled coil</keyword>
<feature type="region of interest" description="Disordered" evidence="2">
    <location>
        <begin position="558"/>
        <end position="603"/>
    </location>
</feature>
<keyword evidence="4" id="KW-1185">Reference proteome</keyword>
<reference evidence="3 4" key="1">
    <citation type="submission" date="2016-10" db="EMBL/GenBank/DDBJ databases">
        <title>Genome sequence of the basidiomycete white-rot fungus Trametes pubescens.</title>
        <authorList>
            <person name="Makela M.R."/>
            <person name="Granchi Z."/>
            <person name="Peng M."/>
            <person name="De Vries R.P."/>
            <person name="Grigoriev I."/>
            <person name="Riley R."/>
            <person name="Hilden K."/>
        </authorList>
    </citation>
    <scope>NUCLEOTIDE SEQUENCE [LARGE SCALE GENOMIC DNA]</scope>
    <source>
        <strain evidence="3 4">FBCC735</strain>
    </source>
</reference>
<dbReference type="Proteomes" id="UP000184267">
    <property type="component" value="Unassembled WGS sequence"/>
</dbReference>
<evidence type="ECO:0000313" key="3">
    <source>
        <dbReference type="EMBL" id="OJT10577.1"/>
    </source>
</evidence>
<proteinExistence type="predicted"/>
<evidence type="ECO:0000256" key="2">
    <source>
        <dbReference type="SAM" id="MobiDB-lite"/>
    </source>
</evidence>
<dbReference type="EMBL" id="MNAD01000769">
    <property type="protein sequence ID" value="OJT10577.1"/>
    <property type="molecule type" value="Genomic_DNA"/>
</dbReference>
<feature type="compositionally biased region" description="Basic and acidic residues" evidence="2">
    <location>
        <begin position="592"/>
        <end position="603"/>
    </location>
</feature>
<organism evidence="3 4">
    <name type="scientific">Trametes pubescens</name>
    <name type="common">White-rot fungus</name>
    <dbReference type="NCBI Taxonomy" id="154538"/>
    <lineage>
        <taxon>Eukaryota</taxon>
        <taxon>Fungi</taxon>
        <taxon>Dikarya</taxon>
        <taxon>Basidiomycota</taxon>
        <taxon>Agaricomycotina</taxon>
        <taxon>Agaricomycetes</taxon>
        <taxon>Polyporales</taxon>
        <taxon>Polyporaceae</taxon>
        <taxon>Trametes</taxon>
    </lineage>
</organism>
<evidence type="ECO:0000313" key="4">
    <source>
        <dbReference type="Proteomes" id="UP000184267"/>
    </source>
</evidence>
<accession>A0A1M2VSK7</accession>
<dbReference type="OrthoDB" id="2754287at2759"/>
<protein>
    <submittedName>
        <fullName evidence="3">Uncharacterized protein</fullName>
    </submittedName>
</protein>
<gene>
    <name evidence="3" type="ORF">TRAPUB_12913</name>
</gene>
<feature type="region of interest" description="Disordered" evidence="2">
    <location>
        <begin position="456"/>
        <end position="477"/>
    </location>
</feature>
<name>A0A1M2VSK7_TRAPU</name>
<dbReference type="AlphaFoldDB" id="A0A1M2VSK7"/>
<comment type="caution">
    <text evidence="3">The sequence shown here is derived from an EMBL/GenBank/DDBJ whole genome shotgun (WGS) entry which is preliminary data.</text>
</comment>
<dbReference type="OMA" id="EEIEWAM"/>
<evidence type="ECO:0000256" key="1">
    <source>
        <dbReference type="SAM" id="Coils"/>
    </source>
</evidence>
<feature type="coiled-coil region" evidence="1">
    <location>
        <begin position="183"/>
        <end position="245"/>
    </location>
</feature>
<sequence length="618" mass="67716">MPNRRRGKNKKRKPRALTSRTFLPSATVTLRETIKQNRRIIKNAVIDAPTSTTFSQNSCLSPHRMAETTRMVADVIRIISHLGGPDCSEEDLKWAADIPSGKHLLEWVANQGSATSDFGDAGVQHSPRDILDQIVLSPIALYKEELDVLGRARVNGESEETGASQSCYAPASYAIPSTLRARAAALASEAQALEARAARLKRRSQLAKSATRDVKQIVSAVQKQIDSADQTVQRQEERLTDLSTQTDGTIAKCTQQALALLHTSEQQEDKPATLKSEISSLDRARNSIVGVVGHLYRTLDDGYNSLPSADELADDSAVLQVRYSAITKKDPPKLADAAYLEELEKLASQLKALSPGGPATIEGLLRTPNTTQESKIERLSQVCPDVKAELERAGRKDRLLLLQAQEKGLDEAIREVQESLLPRLRRTHDALHARSAHAAEAEAVVSALIEELEDVNDTVESTKPQPSPVEGREDERSEEILEAAVTDLLKTLLRSDTGRRPTVLLNRSDVEAELAALTERLAASHRDEDKWAFDVKGRLAELYASRTVLLSSAYENAPMNTSPPFSALPAETAAKEDTRGKAQGLTEAAARLQKESELSSKDKQKLAAFLKKWTSESK</sequence>